<evidence type="ECO:0000313" key="1">
    <source>
        <dbReference type="EMBL" id="MDF3839892.1"/>
    </source>
</evidence>
<dbReference type="InterPro" id="IPR003673">
    <property type="entry name" value="CoA-Trfase_fam_III"/>
</dbReference>
<dbReference type="PANTHER" id="PTHR48228:SF5">
    <property type="entry name" value="ALPHA-METHYLACYL-COA RACEMASE"/>
    <property type="match status" value="1"/>
</dbReference>
<dbReference type="Pfam" id="PF02515">
    <property type="entry name" value="CoA_transf_3"/>
    <property type="match status" value="1"/>
</dbReference>
<reference evidence="1 2" key="1">
    <citation type="submission" date="2023-03" db="EMBL/GenBank/DDBJ databases">
        <title>Draft assemblies of triclosan tolerant bacteria isolated from returned activated sludge.</title>
        <authorList>
            <person name="Van Hamelsveld S."/>
        </authorList>
    </citation>
    <scope>NUCLEOTIDE SEQUENCE [LARGE SCALE GENOMIC DNA]</scope>
    <source>
        <strain evidence="1 2">GW210010_S58</strain>
    </source>
</reference>
<gene>
    <name evidence="1" type="ORF">P3W85_44210</name>
</gene>
<name>A0ABT6B5T2_9BURK</name>
<dbReference type="InterPro" id="IPR050509">
    <property type="entry name" value="CoA-transferase_III"/>
</dbReference>
<evidence type="ECO:0000313" key="2">
    <source>
        <dbReference type="Proteomes" id="UP001216674"/>
    </source>
</evidence>
<dbReference type="Gene3D" id="3.40.50.10540">
    <property type="entry name" value="Crotonobetainyl-coa:carnitine coa-transferase, domain 1"/>
    <property type="match status" value="1"/>
</dbReference>
<protein>
    <submittedName>
        <fullName evidence="1">CaiB/BaiF CoA-transferase family protein</fullName>
    </submittedName>
</protein>
<dbReference type="Proteomes" id="UP001216674">
    <property type="component" value="Unassembled WGS sequence"/>
</dbReference>
<dbReference type="InterPro" id="IPR044855">
    <property type="entry name" value="CoA-Trfase_III_dom3_sf"/>
</dbReference>
<dbReference type="Gene3D" id="3.30.1540.10">
    <property type="entry name" value="formyl-coa transferase, domain 3"/>
    <property type="match status" value="1"/>
</dbReference>
<dbReference type="RefSeq" id="WP_276269477.1">
    <property type="nucleotide sequence ID" value="NZ_JARJLM010000718.1"/>
</dbReference>
<accession>A0ABT6B5T2</accession>
<dbReference type="EMBL" id="JARJLM010000718">
    <property type="protein sequence ID" value="MDF3839892.1"/>
    <property type="molecule type" value="Genomic_DNA"/>
</dbReference>
<organism evidence="1 2">
    <name type="scientific">Cupriavidus basilensis</name>
    <dbReference type="NCBI Taxonomy" id="68895"/>
    <lineage>
        <taxon>Bacteria</taxon>
        <taxon>Pseudomonadati</taxon>
        <taxon>Pseudomonadota</taxon>
        <taxon>Betaproteobacteria</taxon>
        <taxon>Burkholderiales</taxon>
        <taxon>Burkholderiaceae</taxon>
        <taxon>Cupriavidus</taxon>
    </lineage>
</organism>
<dbReference type="SUPFAM" id="SSF89796">
    <property type="entry name" value="CoA-transferase family III (CaiB/BaiF)"/>
    <property type="match status" value="1"/>
</dbReference>
<dbReference type="InterPro" id="IPR023606">
    <property type="entry name" value="CoA-Trfase_III_dom_1_sf"/>
</dbReference>
<dbReference type="PANTHER" id="PTHR48228">
    <property type="entry name" value="SUCCINYL-COA--D-CITRAMALATE COA-TRANSFERASE"/>
    <property type="match status" value="1"/>
</dbReference>
<keyword evidence="2" id="KW-1185">Reference proteome</keyword>
<sequence length="385" mass="41601">MNTQKTLWQRNIQRGPLAGIRVVDFSTLLPGPMCSLLLAQAGAEVIKVERPGRGDEMRSYLPRFGTDGVNFALLNQGKRSVALNLKDAAAQKEAIALVRTADVLIEQFRPGVMERLGLGYEAMRALNPRLVYCAITGWGQYGPLANMAAHDLNYQAETGLMGLTAGADGTPGLPNTLAADISGGAYPAMMNILLALRAREEDGQGRFIDVAMADNLFTLIYWGLGNGFAAGEWPTPGGDVVTGGTPRYQVYRTLDARFLACAPLEQKFWENFLRVLDAQHLLDDAADPPATRAAIAAIIETKTADDWVNRFEGVDACVSIVKSLQEAVDTPHFRERGLFAGRVSSGSGTEIPAVPLPLGRHFRLESSSEYPVLGEANADVRAEPD</sequence>
<proteinExistence type="predicted"/>
<comment type="caution">
    <text evidence="1">The sequence shown here is derived from an EMBL/GenBank/DDBJ whole genome shotgun (WGS) entry which is preliminary data.</text>
</comment>